<evidence type="ECO:0000256" key="2">
    <source>
        <dbReference type="ARBA" id="ARBA00023136"/>
    </source>
</evidence>
<dbReference type="Gene3D" id="3.30.450.330">
    <property type="match status" value="1"/>
</dbReference>
<proteinExistence type="predicted"/>
<dbReference type="GO" id="GO:0071555">
    <property type="term" value="P:cell wall organization"/>
    <property type="evidence" value="ECO:0007669"/>
    <property type="project" value="TreeGrafter"/>
</dbReference>
<evidence type="ECO:0000259" key="4">
    <source>
        <dbReference type="Pfam" id="PF03717"/>
    </source>
</evidence>
<accession>A0A1W1DNU5</accession>
<organism evidence="5">
    <name type="scientific">hydrothermal vent metagenome</name>
    <dbReference type="NCBI Taxonomy" id="652676"/>
    <lineage>
        <taxon>unclassified sequences</taxon>
        <taxon>metagenomes</taxon>
        <taxon>ecological metagenomes</taxon>
    </lineage>
</organism>
<dbReference type="PANTHER" id="PTHR30627">
    <property type="entry name" value="PEPTIDOGLYCAN D,D-TRANSPEPTIDASE"/>
    <property type="match status" value="1"/>
</dbReference>
<dbReference type="EC" id="2.4.1.129" evidence="5"/>
<protein>
    <submittedName>
        <fullName evidence="5">Cell division protein FtsI [Peptidoglycan synthetase]</fullName>
        <ecNumber evidence="5">2.4.1.129</ecNumber>
    </submittedName>
</protein>
<dbReference type="InterPro" id="IPR001460">
    <property type="entry name" value="PCN-bd_Tpept"/>
</dbReference>
<gene>
    <name evidence="5" type="ORF">MNB_SUP05-12-561</name>
</gene>
<dbReference type="InterPro" id="IPR036138">
    <property type="entry name" value="PBP_dimer_sf"/>
</dbReference>
<name>A0A1W1DNU5_9ZZZZ</name>
<feature type="domain" description="Penicillin-binding protein dimerisation" evidence="4">
    <location>
        <begin position="44"/>
        <end position="234"/>
    </location>
</feature>
<dbReference type="InterPro" id="IPR050515">
    <property type="entry name" value="Beta-lactam/transpept"/>
</dbReference>
<dbReference type="SUPFAM" id="SSF56601">
    <property type="entry name" value="beta-lactamase/transpeptidase-like"/>
    <property type="match status" value="1"/>
</dbReference>
<dbReference type="Gene3D" id="3.90.1310.10">
    <property type="entry name" value="Penicillin-binding protein 2a (Domain 2)"/>
    <property type="match status" value="1"/>
</dbReference>
<dbReference type="AlphaFoldDB" id="A0A1W1DNU5"/>
<evidence type="ECO:0000259" key="3">
    <source>
        <dbReference type="Pfam" id="PF00905"/>
    </source>
</evidence>
<dbReference type="Pfam" id="PF00905">
    <property type="entry name" value="Transpeptidase"/>
    <property type="match status" value="1"/>
</dbReference>
<keyword evidence="5" id="KW-0132">Cell division</keyword>
<dbReference type="GO" id="GO:0016757">
    <property type="term" value="F:glycosyltransferase activity"/>
    <property type="evidence" value="ECO:0007669"/>
    <property type="project" value="UniProtKB-KW"/>
</dbReference>
<evidence type="ECO:0000256" key="1">
    <source>
        <dbReference type="ARBA" id="ARBA00004370"/>
    </source>
</evidence>
<feature type="domain" description="Penicillin-binding protein transpeptidase" evidence="3">
    <location>
        <begin position="283"/>
        <end position="565"/>
    </location>
</feature>
<keyword evidence="5" id="KW-0131">Cell cycle</keyword>
<keyword evidence="2" id="KW-0472">Membrane</keyword>
<comment type="subcellular location">
    <subcellularLocation>
        <location evidence="1">Membrane</location>
    </subcellularLocation>
</comment>
<dbReference type="SUPFAM" id="SSF56519">
    <property type="entry name" value="Penicillin binding protein dimerisation domain"/>
    <property type="match status" value="1"/>
</dbReference>
<dbReference type="GO" id="GO:0005886">
    <property type="term" value="C:plasma membrane"/>
    <property type="evidence" value="ECO:0007669"/>
    <property type="project" value="TreeGrafter"/>
</dbReference>
<dbReference type="GO" id="GO:0051301">
    <property type="term" value="P:cell division"/>
    <property type="evidence" value="ECO:0007669"/>
    <property type="project" value="UniProtKB-KW"/>
</dbReference>
<dbReference type="InterPro" id="IPR012338">
    <property type="entry name" value="Beta-lactam/transpept-like"/>
</dbReference>
<dbReference type="Gene3D" id="3.40.710.10">
    <property type="entry name" value="DD-peptidase/beta-lactamase superfamily"/>
    <property type="match status" value="1"/>
</dbReference>
<dbReference type="Pfam" id="PF03717">
    <property type="entry name" value="PBP_dimer"/>
    <property type="match status" value="1"/>
</dbReference>
<dbReference type="GO" id="GO:0008658">
    <property type="term" value="F:penicillin binding"/>
    <property type="evidence" value="ECO:0007669"/>
    <property type="project" value="InterPro"/>
</dbReference>
<dbReference type="PANTHER" id="PTHR30627:SF1">
    <property type="entry name" value="PEPTIDOGLYCAN D,D-TRANSPEPTIDASE FTSI"/>
    <property type="match status" value="1"/>
</dbReference>
<dbReference type="EMBL" id="FPHT01000355">
    <property type="protein sequence ID" value="SFV83325.1"/>
    <property type="molecule type" value="Genomic_DNA"/>
</dbReference>
<reference evidence="5" key="1">
    <citation type="submission" date="2016-10" db="EMBL/GenBank/DDBJ databases">
        <authorList>
            <person name="de Groot N.N."/>
        </authorList>
    </citation>
    <scope>NUCLEOTIDE SEQUENCE</scope>
</reference>
<dbReference type="InterPro" id="IPR005311">
    <property type="entry name" value="PBP_dimer"/>
</dbReference>
<keyword evidence="5" id="KW-0808">Transferase</keyword>
<sequence length="604" mass="67464">MIKYFFVLFLLGFGFRIITINQLNVGSGNIQEKASQQAAKEFENKARRGDILDRNGDILASSRILKRVNLDPTQVQTSFIPKLAEALMIPEAELRSAIERKLSRKKGRKNLVIKKNLQLTDPILENIANLKKIKLEICANKSVKNKLSLIDKALVFAQLKESKATYKTVEICKKRKIDGVRLQADTQRYYPKSASLAPLLGRVNHDKQGVSGIEGEFETILAGESGITQLSFNQDSQGSYFNPLIVNKIEHGQNIALTIDANIQFHAYAAIKRSVEKHEANSGSAIILSPNGEILAMVNYPADDPNDRTIYNAEHYRNRVLSDKVEPGSTMKPFTMLLALDQNKITATEDECFDVTKRMKYVKREGDYTCMTVKKILQKSHNQGTVIVSETLSKEDTYNTWDRLGFGHPLGLIPSIENSGSLKHFDSWGLADKRTLSFGYGPMNTNLAQLARAYLVFANEGAVPPLKLIKDANTFDETIQVFSKDATQKIANLLDAVVSWKGSGYRARIKGYDVAGKTGTAEMVVNGGYNKKGAKRTFFTGFVPVKKPKYIMAIRLDHPKKCYNYYYPDKRNKCGGANSAAMTFKDAMENILTADQSIKLLAKK</sequence>
<keyword evidence="5" id="KW-0328">Glycosyltransferase</keyword>
<evidence type="ECO:0000313" key="5">
    <source>
        <dbReference type="EMBL" id="SFV83325.1"/>
    </source>
</evidence>